<feature type="region of interest" description="Disordered" evidence="1">
    <location>
        <begin position="37"/>
        <end position="57"/>
    </location>
</feature>
<evidence type="ECO:0000313" key="3">
    <source>
        <dbReference type="Proteomes" id="UP001642360"/>
    </source>
</evidence>
<feature type="compositionally biased region" description="Basic and acidic residues" evidence="1">
    <location>
        <begin position="38"/>
        <end position="57"/>
    </location>
</feature>
<comment type="caution">
    <text evidence="2">The sequence shown here is derived from an EMBL/GenBank/DDBJ whole genome shotgun (WGS) entry which is preliminary data.</text>
</comment>
<reference evidence="2 3" key="1">
    <citation type="submission" date="2024-02" db="EMBL/GenBank/DDBJ databases">
        <authorList>
            <person name="Vignale AGUSTIN F."/>
            <person name="Sosa J E."/>
            <person name="Modenutti C."/>
        </authorList>
    </citation>
    <scope>NUCLEOTIDE SEQUENCE [LARGE SCALE GENOMIC DNA]</scope>
</reference>
<proteinExistence type="predicted"/>
<dbReference type="AlphaFoldDB" id="A0ABC8V2V6"/>
<organism evidence="2 3">
    <name type="scientific">Ilex paraguariensis</name>
    <name type="common">yerba mate</name>
    <dbReference type="NCBI Taxonomy" id="185542"/>
    <lineage>
        <taxon>Eukaryota</taxon>
        <taxon>Viridiplantae</taxon>
        <taxon>Streptophyta</taxon>
        <taxon>Embryophyta</taxon>
        <taxon>Tracheophyta</taxon>
        <taxon>Spermatophyta</taxon>
        <taxon>Magnoliopsida</taxon>
        <taxon>eudicotyledons</taxon>
        <taxon>Gunneridae</taxon>
        <taxon>Pentapetalae</taxon>
        <taxon>asterids</taxon>
        <taxon>campanulids</taxon>
        <taxon>Aquifoliales</taxon>
        <taxon>Aquifoliaceae</taxon>
        <taxon>Ilex</taxon>
    </lineage>
</organism>
<evidence type="ECO:0000256" key="1">
    <source>
        <dbReference type="SAM" id="MobiDB-lite"/>
    </source>
</evidence>
<accession>A0ABC8V2V6</accession>
<name>A0ABC8V2V6_9AQUA</name>
<dbReference type="Proteomes" id="UP001642360">
    <property type="component" value="Unassembled WGS sequence"/>
</dbReference>
<sequence>MSYRKEARLKAGANSIPILFQRRCHIPRRVRKTWLTRQRKELSEGKESEGSAKDRGS</sequence>
<feature type="non-terminal residue" evidence="2">
    <location>
        <position position="57"/>
    </location>
</feature>
<dbReference type="EMBL" id="CAUOFW020010073">
    <property type="protein sequence ID" value="CAK9187676.1"/>
    <property type="molecule type" value="Genomic_DNA"/>
</dbReference>
<protein>
    <submittedName>
        <fullName evidence="2">Uncharacterized protein</fullName>
    </submittedName>
</protein>
<keyword evidence="3" id="KW-1185">Reference proteome</keyword>
<gene>
    <name evidence="2" type="ORF">ILEXP_LOCUS58262</name>
</gene>
<evidence type="ECO:0000313" key="2">
    <source>
        <dbReference type="EMBL" id="CAK9187676.1"/>
    </source>
</evidence>